<evidence type="ECO:0000313" key="1">
    <source>
        <dbReference type="EMBL" id="KAK4752072.1"/>
    </source>
</evidence>
<proteinExistence type="predicted"/>
<accession>A0AAN7PNH2</accession>
<keyword evidence="2" id="KW-1185">Reference proteome</keyword>
<dbReference type="Proteomes" id="UP001345219">
    <property type="component" value="Chromosome 16"/>
</dbReference>
<evidence type="ECO:0000313" key="2">
    <source>
        <dbReference type="Proteomes" id="UP001345219"/>
    </source>
</evidence>
<name>A0AAN7PNH2_9MYRT</name>
<reference evidence="1 2" key="1">
    <citation type="journal article" date="2023" name="Hortic Res">
        <title>Pangenome of water caltrop reveals structural variations and asymmetric subgenome divergence after allopolyploidization.</title>
        <authorList>
            <person name="Zhang X."/>
            <person name="Chen Y."/>
            <person name="Wang L."/>
            <person name="Yuan Y."/>
            <person name="Fang M."/>
            <person name="Shi L."/>
            <person name="Lu R."/>
            <person name="Comes H.P."/>
            <person name="Ma Y."/>
            <person name="Chen Y."/>
            <person name="Huang G."/>
            <person name="Zhou Y."/>
            <person name="Zheng Z."/>
            <person name="Qiu Y."/>
        </authorList>
    </citation>
    <scope>NUCLEOTIDE SEQUENCE [LARGE SCALE GENOMIC DNA]</scope>
    <source>
        <tissue evidence="1">Roots</tissue>
    </source>
</reference>
<dbReference type="AlphaFoldDB" id="A0AAN7PNH2"/>
<organism evidence="1 2">
    <name type="scientific">Trapa incisa</name>
    <dbReference type="NCBI Taxonomy" id="236973"/>
    <lineage>
        <taxon>Eukaryota</taxon>
        <taxon>Viridiplantae</taxon>
        <taxon>Streptophyta</taxon>
        <taxon>Embryophyta</taxon>
        <taxon>Tracheophyta</taxon>
        <taxon>Spermatophyta</taxon>
        <taxon>Magnoliopsida</taxon>
        <taxon>eudicotyledons</taxon>
        <taxon>Gunneridae</taxon>
        <taxon>Pentapetalae</taxon>
        <taxon>rosids</taxon>
        <taxon>malvids</taxon>
        <taxon>Myrtales</taxon>
        <taxon>Lythraceae</taxon>
        <taxon>Trapa</taxon>
    </lineage>
</organism>
<sequence>MGLHRYRNSSQPLRSQRRIEPLTADTITTLMLRCCKYKSNGIMGDGGPPSKSQFFTAHLESGETRTSNDWQNDQPKFYLPTFMSI</sequence>
<protein>
    <submittedName>
        <fullName evidence="1">Uncharacterized protein</fullName>
    </submittedName>
</protein>
<gene>
    <name evidence="1" type="ORF">SAY87_020870</name>
</gene>
<comment type="caution">
    <text evidence="1">The sequence shown here is derived from an EMBL/GenBank/DDBJ whole genome shotgun (WGS) entry which is preliminary data.</text>
</comment>
<dbReference type="EMBL" id="JAXIOK010000016">
    <property type="protein sequence ID" value="KAK4752072.1"/>
    <property type="molecule type" value="Genomic_DNA"/>
</dbReference>